<proteinExistence type="predicted"/>
<dbReference type="AlphaFoldDB" id="A0A1J7IJB0"/>
<dbReference type="EMBL" id="KV875099">
    <property type="protein sequence ID" value="OIW27453.1"/>
    <property type="molecule type" value="Genomic_DNA"/>
</dbReference>
<organism evidence="1 2">
    <name type="scientific">Coniochaeta ligniaria NRRL 30616</name>
    <dbReference type="NCBI Taxonomy" id="1408157"/>
    <lineage>
        <taxon>Eukaryota</taxon>
        <taxon>Fungi</taxon>
        <taxon>Dikarya</taxon>
        <taxon>Ascomycota</taxon>
        <taxon>Pezizomycotina</taxon>
        <taxon>Sordariomycetes</taxon>
        <taxon>Sordariomycetidae</taxon>
        <taxon>Coniochaetales</taxon>
        <taxon>Coniochaetaceae</taxon>
        <taxon>Coniochaeta</taxon>
    </lineage>
</organism>
<evidence type="ECO:0000313" key="2">
    <source>
        <dbReference type="Proteomes" id="UP000182658"/>
    </source>
</evidence>
<gene>
    <name evidence="1" type="ORF">CONLIGDRAFT_431232</name>
</gene>
<reference evidence="1 2" key="1">
    <citation type="submission" date="2016-10" db="EMBL/GenBank/DDBJ databases">
        <title>Draft genome sequence of Coniochaeta ligniaria NRRL30616, a lignocellulolytic fungus for bioabatement of inhibitors in plant biomass hydrolysates.</title>
        <authorList>
            <consortium name="DOE Joint Genome Institute"/>
            <person name="Jimenez D.J."/>
            <person name="Hector R.E."/>
            <person name="Riley R."/>
            <person name="Sun H."/>
            <person name="Grigoriev I.V."/>
            <person name="Van Elsas J.D."/>
            <person name="Nichols N.N."/>
        </authorList>
    </citation>
    <scope>NUCLEOTIDE SEQUENCE [LARGE SCALE GENOMIC DNA]</scope>
    <source>
        <strain evidence="1 2">NRRL 30616</strain>
    </source>
</reference>
<sequence>MYGVRPGTQFLCQIRAISAGLSSISQPPELVYCDWNESQVSSLHGTIPREPFSALTWGHLDMVQVVTSPVVLPKLSLFVPPKLPRDEIRS</sequence>
<accession>A0A1J7IJB0</accession>
<dbReference type="InParanoid" id="A0A1J7IJB0"/>
<dbReference type="Proteomes" id="UP000182658">
    <property type="component" value="Unassembled WGS sequence"/>
</dbReference>
<name>A0A1J7IJB0_9PEZI</name>
<keyword evidence="2" id="KW-1185">Reference proteome</keyword>
<evidence type="ECO:0000313" key="1">
    <source>
        <dbReference type="EMBL" id="OIW27453.1"/>
    </source>
</evidence>
<protein>
    <submittedName>
        <fullName evidence="1">Uncharacterized protein</fullName>
    </submittedName>
</protein>